<proteinExistence type="predicted"/>
<feature type="region of interest" description="Disordered" evidence="1">
    <location>
        <begin position="34"/>
        <end position="69"/>
    </location>
</feature>
<dbReference type="EMBL" id="CP097463">
    <property type="protein sequence ID" value="WAX55125.1"/>
    <property type="molecule type" value="Genomic_DNA"/>
</dbReference>
<evidence type="ECO:0000256" key="1">
    <source>
        <dbReference type="SAM" id="MobiDB-lite"/>
    </source>
</evidence>
<evidence type="ECO:0000313" key="2">
    <source>
        <dbReference type="EMBL" id="WAX55125.1"/>
    </source>
</evidence>
<protein>
    <submittedName>
        <fullName evidence="2">Uncharacterized protein</fullName>
    </submittedName>
</protein>
<evidence type="ECO:0000313" key="3">
    <source>
        <dbReference type="Proteomes" id="UP001164693"/>
    </source>
</evidence>
<organism evidence="2 3">
    <name type="scientific">Jatrophihabitans cynanchi</name>
    <dbReference type="NCBI Taxonomy" id="2944128"/>
    <lineage>
        <taxon>Bacteria</taxon>
        <taxon>Bacillati</taxon>
        <taxon>Actinomycetota</taxon>
        <taxon>Actinomycetes</taxon>
        <taxon>Jatrophihabitantales</taxon>
        <taxon>Jatrophihabitantaceae</taxon>
        <taxon>Jatrophihabitans</taxon>
    </lineage>
</organism>
<sequence length="263" mass="27491">MWRDLWAYRQRTVLGAAGVLAGLLAVAVIAAAVSGGSGGRPDARTTPSPPTASVSKRGPSGAVPGPRASGYDRAAWSAAPSVTSATSTAYPAIPAAERTQPDVFATAFARELLTRDYRHTTRDELLAWAQACSAPLTIVQVPMTPADRATTLVTSLVTPGWDTGESGTPVGTAAAWLAARSRQAHATVSDVRVQSVPDFPPPKTSFTQATFDRLVTATVTLHSTVSGKPVATQASVAFEVVMTDEAGRLGASEVQHWVTRRRS</sequence>
<accession>A0ABY7JTW5</accession>
<dbReference type="RefSeq" id="WP_269441627.1">
    <property type="nucleotide sequence ID" value="NZ_CP097463.1"/>
</dbReference>
<reference evidence="2" key="1">
    <citation type="submission" date="2022-05" db="EMBL/GenBank/DDBJ databases">
        <title>Jatrophihabitans sp. SB3-54 whole genome sequence.</title>
        <authorList>
            <person name="Suh M.K."/>
            <person name="Eom M.K."/>
            <person name="Kim J.S."/>
            <person name="Kim H.S."/>
            <person name="Do H.E."/>
            <person name="Shin Y.K."/>
            <person name="Lee J.-S."/>
        </authorList>
    </citation>
    <scope>NUCLEOTIDE SEQUENCE</scope>
    <source>
        <strain evidence="2">SB3-54</strain>
    </source>
</reference>
<gene>
    <name evidence="2" type="ORF">M6B22_11190</name>
</gene>
<dbReference type="Proteomes" id="UP001164693">
    <property type="component" value="Chromosome"/>
</dbReference>
<name>A0ABY7JTW5_9ACTN</name>
<keyword evidence="3" id="KW-1185">Reference proteome</keyword>